<feature type="domain" description="Glycosyltransferase 2-like" evidence="1">
    <location>
        <begin position="7"/>
        <end position="171"/>
    </location>
</feature>
<proteinExistence type="predicted"/>
<dbReference type="GO" id="GO:0016740">
    <property type="term" value="F:transferase activity"/>
    <property type="evidence" value="ECO:0007669"/>
    <property type="project" value="UniProtKB-KW"/>
</dbReference>
<dbReference type="CDD" id="cd00761">
    <property type="entry name" value="Glyco_tranf_GTA_type"/>
    <property type="match status" value="1"/>
</dbReference>
<sequence length="240" mass="27537">MSSPLVSIIVPTYNRPEFLLSCLRSLREQRAHDFEVIVVNDGGIGVEEIVKTYGKPNATQYINHIKNKGLGAARNTGIKISRGKYILCLDDDDTFYPCHIFDLAIFLHNTQGARVAFTDSHRVHQKTSLGSRYYEAKREPICPVDFTPQKMFRGNFIPVCCVMFEKSILDEVGMFDEDLESHEDWDLWVRMAAKKIHFHHIKKITCEISWRGDTMTANASTMSSGRNKVFLRAKQYIDKI</sequence>
<evidence type="ECO:0000313" key="2">
    <source>
        <dbReference type="EMBL" id="QJA56514.1"/>
    </source>
</evidence>
<gene>
    <name evidence="2" type="ORF">MM415B01830_0015</name>
</gene>
<keyword evidence="2" id="KW-0808">Transferase</keyword>
<protein>
    <submittedName>
        <fullName evidence="2">Putative glycosyltransferase</fullName>
    </submittedName>
</protein>
<name>A0A6M3IGH8_9ZZZZ</name>
<dbReference type="InterPro" id="IPR029044">
    <property type="entry name" value="Nucleotide-diphossugar_trans"/>
</dbReference>
<dbReference type="EMBL" id="MT141223">
    <property type="protein sequence ID" value="QJA56514.1"/>
    <property type="molecule type" value="Genomic_DNA"/>
</dbReference>
<dbReference type="InterPro" id="IPR001173">
    <property type="entry name" value="Glyco_trans_2-like"/>
</dbReference>
<reference evidence="2" key="1">
    <citation type="submission" date="2020-03" db="EMBL/GenBank/DDBJ databases">
        <title>The deep terrestrial virosphere.</title>
        <authorList>
            <person name="Holmfeldt K."/>
            <person name="Nilsson E."/>
            <person name="Simone D."/>
            <person name="Lopez-Fernandez M."/>
            <person name="Wu X."/>
            <person name="de Brujin I."/>
            <person name="Lundin D."/>
            <person name="Andersson A."/>
            <person name="Bertilsson S."/>
            <person name="Dopson M."/>
        </authorList>
    </citation>
    <scope>NUCLEOTIDE SEQUENCE</scope>
    <source>
        <strain evidence="2">MM415B01830</strain>
    </source>
</reference>
<dbReference type="SUPFAM" id="SSF53448">
    <property type="entry name" value="Nucleotide-diphospho-sugar transferases"/>
    <property type="match status" value="1"/>
</dbReference>
<accession>A0A6M3IGH8</accession>
<dbReference type="PANTHER" id="PTHR22916:SF64">
    <property type="entry name" value="TRANSFERASE, PUTATIVE-RELATED"/>
    <property type="match status" value="1"/>
</dbReference>
<organism evidence="2">
    <name type="scientific">viral metagenome</name>
    <dbReference type="NCBI Taxonomy" id="1070528"/>
    <lineage>
        <taxon>unclassified sequences</taxon>
        <taxon>metagenomes</taxon>
        <taxon>organismal metagenomes</taxon>
    </lineage>
</organism>
<dbReference type="Pfam" id="PF00535">
    <property type="entry name" value="Glycos_transf_2"/>
    <property type="match status" value="1"/>
</dbReference>
<dbReference type="AlphaFoldDB" id="A0A6M3IGH8"/>
<dbReference type="PANTHER" id="PTHR22916">
    <property type="entry name" value="GLYCOSYLTRANSFERASE"/>
    <property type="match status" value="1"/>
</dbReference>
<dbReference type="Gene3D" id="3.90.550.10">
    <property type="entry name" value="Spore Coat Polysaccharide Biosynthesis Protein SpsA, Chain A"/>
    <property type="match status" value="1"/>
</dbReference>
<evidence type="ECO:0000259" key="1">
    <source>
        <dbReference type="Pfam" id="PF00535"/>
    </source>
</evidence>